<sequence>MADISVTSGYDGLNLPYSPEAEQSVLGAVLLDSSCLDRIAEILPRAEYFHLANHRMIYDAMLEMFTLGQPVDFVTVLDKLKQNPAFDQVNGKTYLLQLAQIVPSVSNVETYAGIVRDKYDIRTLITTARDILEEASEGGDDAATLLDSAEQRIFDIRRGKNMQGLQRINEVIIETFDRLDLLNSPNSDQFKSISTGIRDLDETITGLNRSDLILLAARPGMGKTSFALNIANHVAVKEKKRVAFFSLEMTKEQLASRMLSTEGEVGGTKLRTGKLTEDEWVRLIEAGDILSKTQIYFDDTPGITVPEMKAKLRRLKDVDLVIIDYLQLMSGAKRIDNRVQEISEITRNLKIMAKEINVPVITLSQLSRASEQRTEHRPVLSDLRDSGSIEQDADIVLFLYRPDYYNTDDAPSDDKNSGECIVAKNRHGEARTVQLHWQGEFMRFTAMEGGRSDY</sequence>
<keyword evidence="6 12" id="KW-0347">Helicase</keyword>
<keyword evidence="9" id="KW-0413">Isomerase</keyword>
<dbReference type="InterPro" id="IPR036185">
    <property type="entry name" value="DNA_heli_DnaB-like_N_sf"/>
</dbReference>
<dbReference type="InterPro" id="IPR003593">
    <property type="entry name" value="AAA+_ATPase"/>
</dbReference>
<dbReference type="GO" id="GO:0043139">
    <property type="term" value="F:5'-3' DNA helicase activity"/>
    <property type="evidence" value="ECO:0007669"/>
    <property type="project" value="UniProtKB-EC"/>
</dbReference>
<proteinExistence type="inferred from homology"/>
<dbReference type="AlphaFoldDB" id="A0A412B0U2"/>
<dbReference type="EC" id="5.6.2.3" evidence="11 12"/>
<dbReference type="Gene3D" id="3.40.50.300">
    <property type="entry name" value="P-loop containing nucleotide triphosphate hydrolases"/>
    <property type="match status" value="1"/>
</dbReference>
<keyword evidence="3 12" id="KW-0235">DNA replication</keyword>
<dbReference type="InterPro" id="IPR027417">
    <property type="entry name" value="P-loop_NTPase"/>
</dbReference>
<dbReference type="GO" id="GO:0003677">
    <property type="term" value="F:DNA binding"/>
    <property type="evidence" value="ECO:0007669"/>
    <property type="project" value="UniProtKB-UniRule"/>
</dbReference>
<dbReference type="GO" id="GO:0016887">
    <property type="term" value="F:ATP hydrolysis activity"/>
    <property type="evidence" value="ECO:0007669"/>
    <property type="project" value="RHEA"/>
</dbReference>
<dbReference type="PANTHER" id="PTHR30153:SF2">
    <property type="entry name" value="REPLICATIVE DNA HELICASE"/>
    <property type="match status" value="1"/>
</dbReference>
<dbReference type="GO" id="GO:0005524">
    <property type="term" value="F:ATP binding"/>
    <property type="evidence" value="ECO:0007669"/>
    <property type="project" value="UniProtKB-UniRule"/>
</dbReference>
<evidence type="ECO:0000313" key="15">
    <source>
        <dbReference type="Proteomes" id="UP000284751"/>
    </source>
</evidence>
<dbReference type="CDD" id="cd00984">
    <property type="entry name" value="DnaB_C"/>
    <property type="match status" value="1"/>
</dbReference>
<dbReference type="PANTHER" id="PTHR30153">
    <property type="entry name" value="REPLICATIVE DNA HELICASE DNAB"/>
    <property type="match status" value="1"/>
</dbReference>
<dbReference type="GO" id="GO:0006269">
    <property type="term" value="P:DNA replication, synthesis of primer"/>
    <property type="evidence" value="ECO:0007669"/>
    <property type="project" value="UniProtKB-UniRule"/>
</dbReference>
<evidence type="ECO:0000256" key="4">
    <source>
        <dbReference type="ARBA" id="ARBA00022741"/>
    </source>
</evidence>
<evidence type="ECO:0000256" key="10">
    <source>
        <dbReference type="ARBA" id="ARBA00048954"/>
    </source>
</evidence>
<dbReference type="SUPFAM" id="SSF52540">
    <property type="entry name" value="P-loop containing nucleoside triphosphate hydrolases"/>
    <property type="match status" value="1"/>
</dbReference>
<evidence type="ECO:0000313" key="14">
    <source>
        <dbReference type="EMBL" id="RGQ44259.1"/>
    </source>
</evidence>
<reference evidence="14 15" key="1">
    <citation type="submission" date="2018-08" db="EMBL/GenBank/DDBJ databases">
        <title>A genome reference for cultivated species of the human gut microbiota.</title>
        <authorList>
            <person name="Zou Y."/>
            <person name="Xue W."/>
            <person name="Luo G."/>
        </authorList>
    </citation>
    <scope>NUCLEOTIDE SEQUENCE [LARGE SCALE GENOMIC DNA]</scope>
    <source>
        <strain evidence="14 15">AF28-26</strain>
    </source>
</reference>
<dbReference type="EMBL" id="QRTC01000002">
    <property type="protein sequence ID" value="RGQ44259.1"/>
    <property type="molecule type" value="Genomic_DNA"/>
</dbReference>
<dbReference type="Pfam" id="PF03796">
    <property type="entry name" value="DnaB_C"/>
    <property type="match status" value="1"/>
</dbReference>
<comment type="catalytic activity">
    <reaction evidence="10 12">
        <text>ATP + H2O = ADP + phosphate + H(+)</text>
        <dbReference type="Rhea" id="RHEA:13065"/>
        <dbReference type="ChEBI" id="CHEBI:15377"/>
        <dbReference type="ChEBI" id="CHEBI:15378"/>
        <dbReference type="ChEBI" id="CHEBI:30616"/>
        <dbReference type="ChEBI" id="CHEBI:43474"/>
        <dbReference type="ChEBI" id="CHEBI:456216"/>
        <dbReference type="EC" id="5.6.2.3"/>
    </reaction>
</comment>
<dbReference type="GO" id="GO:0005829">
    <property type="term" value="C:cytosol"/>
    <property type="evidence" value="ECO:0007669"/>
    <property type="project" value="TreeGrafter"/>
</dbReference>
<accession>A0A412B0U2</accession>
<dbReference type="Pfam" id="PF00772">
    <property type="entry name" value="DnaB"/>
    <property type="match status" value="1"/>
</dbReference>
<evidence type="ECO:0000256" key="11">
    <source>
        <dbReference type="NCBIfam" id="TIGR00665"/>
    </source>
</evidence>
<evidence type="ECO:0000259" key="13">
    <source>
        <dbReference type="PROSITE" id="PS51199"/>
    </source>
</evidence>
<keyword evidence="5 12" id="KW-0378">Hydrolase</keyword>
<feature type="domain" description="SF4 helicase" evidence="13">
    <location>
        <begin position="186"/>
        <end position="451"/>
    </location>
</feature>
<dbReference type="NCBIfam" id="TIGR00665">
    <property type="entry name" value="DnaB"/>
    <property type="match status" value="1"/>
</dbReference>
<evidence type="ECO:0000256" key="5">
    <source>
        <dbReference type="ARBA" id="ARBA00022801"/>
    </source>
</evidence>
<dbReference type="InterPro" id="IPR007692">
    <property type="entry name" value="DNA_helicase_DnaB"/>
</dbReference>
<evidence type="ECO:0000256" key="7">
    <source>
        <dbReference type="ARBA" id="ARBA00022840"/>
    </source>
</evidence>
<dbReference type="InterPro" id="IPR007694">
    <property type="entry name" value="DNA_helicase_DnaB-like_C"/>
</dbReference>
<dbReference type="Proteomes" id="UP000284751">
    <property type="component" value="Unassembled WGS sequence"/>
</dbReference>
<dbReference type="InterPro" id="IPR016136">
    <property type="entry name" value="DNA_helicase_N/primase_C"/>
</dbReference>
<dbReference type="PROSITE" id="PS51199">
    <property type="entry name" value="SF4_HELICASE"/>
    <property type="match status" value="1"/>
</dbReference>
<evidence type="ECO:0000256" key="9">
    <source>
        <dbReference type="ARBA" id="ARBA00023235"/>
    </source>
</evidence>
<keyword evidence="7 12" id="KW-0067">ATP-binding</keyword>
<keyword evidence="8 12" id="KW-0238">DNA-binding</keyword>
<evidence type="ECO:0000256" key="6">
    <source>
        <dbReference type="ARBA" id="ARBA00022806"/>
    </source>
</evidence>
<evidence type="ECO:0000256" key="12">
    <source>
        <dbReference type="RuleBase" id="RU362085"/>
    </source>
</evidence>
<name>A0A412B0U2_9FIRM</name>
<evidence type="ECO:0000256" key="2">
    <source>
        <dbReference type="ARBA" id="ARBA00022515"/>
    </source>
</evidence>
<dbReference type="SUPFAM" id="SSF48024">
    <property type="entry name" value="N-terminal domain of DnaB helicase"/>
    <property type="match status" value="1"/>
</dbReference>
<dbReference type="SMART" id="SM00382">
    <property type="entry name" value="AAA"/>
    <property type="match status" value="1"/>
</dbReference>
<dbReference type="Gene3D" id="1.10.860.10">
    <property type="entry name" value="DNAb Helicase, Chain A"/>
    <property type="match status" value="1"/>
</dbReference>
<gene>
    <name evidence="14" type="primary">dnaB</name>
    <name evidence="14" type="ORF">DWY99_01040</name>
</gene>
<protein>
    <recommendedName>
        <fullName evidence="11 12">Replicative DNA helicase</fullName>
        <ecNumber evidence="11 12">5.6.2.3</ecNumber>
    </recommendedName>
</protein>
<evidence type="ECO:0000256" key="3">
    <source>
        <dbReference type="ARBA" id="ARBA00022705"/>
    </source>
</evidence>
<evidence type="ECO:0000256" key="1">
    <source>
        <dbReference type="ARBA" id="ARBA00008428"/>
    </source>
</evidence>
<dbReference type="GO" id="GO:1990077">
    <property type="term" value="C:primosome complex"/>
    <property type="evidence" value="ECO:0007669"/>
    <property type="project" value="UniProtKB-UniRule"/>
</dbReference>
<keyword evidence="2 12" id="KW-0639">Primosome</keyword>
<comment type="caution">
    <text evidence="14">The sequence shown here is derived from an EMBL/GenBank/DDBJ whole genome shotgun (WGS) entry which is preliminary data.</text>
</comment>
<keyword evidence="4 12" id="KW-0547">Nucleotide-binding</keyword>
<comment type="function">
    <text evidence="12">The main replicative DNA helicase, it participates in initiation and elongation during chromosome replication. Travels ahead of the DNA replisome, separating dsDNA into templates for DNA synthesis. A processive ATP-dependent 5'-3' DNA helicase it has DNA-dependent ATPase activity.</text>
</comment>
<comment type="similarity">
    <text evidence="1 12">Belongs to the helicase family. DnaB subfamily.</text>
</comment>
<organism evidence="14 15">
    <name type="scientific">[Clostridium] leptum</name>
    <dbReference type="NCBI Taxonomy" id="1535"/>
    <lineage>
        <taxon>Bacteria</taxon>
        <taxon>Bacillati</taxon>
        <taxon>Bacillota</taxon>
        <taxon>Clostridia</taxon>
        <taxon>Eubacteriales</taxon>
        <taxon>Oscillospiraceae</taxon>
        <taxon>Oscillospiraceae incertae sedis</taxon>
    </lineage>
</organism>
<dbReference type="InterPro" id="IPR007693">
    <property type="entry name" value="DNA_helicase_DnaB-like_N"/>
</dbReference>
<evidence type="ECO:0000256" key="8">
    <source>
        <dbReference type="ARBA" id="ARBA00023125"/>
    </source>
</evidence>